<reference evidence="1 2" key="1">
    <citation type="submission" date="2017-12" db="EMBL/GenBank/DDBJ databases">
        <title>Comparative genomics of Botrytis spp.</title>
        <authorList>
            <person name="Valero-Jimenez C.A."/>
            <person name="Tapia P."/>
            <person name="Veloso J."/>
            <person name="Silva-Moreno E."/>
            <person name="Staats M."/>
            <person name="Valdes J.H."/>
            <person name="Van Kan J.A.L."/>
        </authorList>
    </citation>
    <scope>NUCLEOTIDE SEQUENCE [LARGE SCALE GENOMIC DNA]</scope>
    <source>
        <strain evidence="1 2">Bh0001</strain>
    </source>
</reference>
<protein>
    <submittedName>
        <fullName evidence="1">Uncharacterized protein</fullName>
    </submittedName>
</protein>
<sequence>MDLQEAWRRKHELYADKAWNVTQASDAVSTTRLETSATSAAEDFRSPPLPEFFSVEPVSSSEHTAWIPQAKVINNRNRSRTYTGALLSNIDGWQMAAVGISNMNSDHRYGPES</sequence>
<dbReference type="EMBL" id="PQXK01000086">
    <property type="protein sequence ID" value="TGO37906.1"/>
    <property type="molecule type" value="Genomic_DNA"/>
</dbReference>
<evidence type="ECO:0000313" key="1">
    <source>
        <dbReference type="EMBL" id="TGO37906.1"/>
    </source>
</evidence>
<dbReference type="AlphaFoldDB" id="A0A4Z1GM10"/>
<evidence type="ECO:0000313" key="2">
    <source>
        <dbReference type="Proteomes" id="UP000297814"/>
    </source>
</evidence>
<organism evidence="1 2">
    <name type="scientific">Botrytis hyacinthi</name>
    <dbReference type="NCBI Taxonomy" id="278943"/>
    <lineage>
        <taxon>Eukaryota</taxon>
        <taxon>Fungi</taxon>
        <taxon>Dikarya</taxon>
        <taxon>Ascomycota</taxon>
        <taxon>Pezizomycotina</taxon>
        <taxon>Leotiomycetes</taxon>
        <taxon>Helotiales</taxon>
        <taxon>Sclerotiniaceae</taxon>
        <taxon>Botrytis</taxon>
    </lineage>
</organism>
<gene>
    <name evidence="1" type="ORF">BHYA_0086g00210</name>
</gene>
<dbReference type="Proteomes" id="UP000297814">
    <property type="component" value="Unassembled WGS sequence"/>
</dbReference>
<accession>A0A4Z1GM10</accession>
<proteinExistence type="predicted"/>
<name>A0A4Z1GM10_9HELO</name>
<keyword evidence="2" id="KW-1185">Reference proteome</keyword>
<comment type="caution">
    <text evidence="1">The sequence shown here is derived from an EMBL/GenBank/DDBJ whole genome shotgun (WGS) entry which is preliminary data.</text>
</comment>